<dbReference type="AlphaFoldDB" id="A0A176VKL5"/>
<keyword evidence="2" id="KW-1185">Reference proteome</keyword>
<dbReference type="EMBL" id="LVLJ01003432">
    <property type="protein sequence ID" value="OAE21440.1"/>
    <property type="molecule type" value="Genomic_DNA"/>
</dbReference>
<proteinExistence type="predicted"/>
<reference evidence="1" key="1">
    <citation type="submission" date="2016-03" db="EMBL/GenBank/DDBJ databases">
        <title>Mechanisms controlling the formation of the plant cell surface in tip-growing cells are functionally conserved among land plants.</title>
        <authorList>
            <person name="Honkanen S."/>
            <person name="Jones V.A."/>
            <person name="Morieri G."/>
            <person name="Champion C."/>
            <person name="Hetherington A.J."/>
            <person name="Kelly S."/>
            <person name="Saint-Marcoux D."/>
            <person name="Proust H."/>
            <person name="Prescott H."/>
            <person name="Dolan L."/>
        </authorList>
    </citation>
    <scope>NUCLEOTIDE SEQUENCE [LARGE SCALE GENOMIC DNA]</scope>
    <source>
        <tissue evidence="1">Whole gametophyte</tissue>
    </source>
</reference>
<dbReference type="Proteomes" id="UP000077202">
    <property type="component" value="Unassembled WGS sequence"/>
</dbReference>
<comment type="caution">
    <text evidence="1">The sequence shown here is derived from an EMBL/GenBank/DDBJ whole genome shotgun (WGS) entry which is preliminary data.</text>
</comment>
<accession>A0A176VKL5</accession>
<name>A0A176VKL5_MARPO</name>
<evidence type="ECO:0000313" key="2">
    <source>
        <dbReference type="Proteomes" id="UP000077202"/>
    </source>
</evidence>
<organism evidence="1 2">
    <name type="scientific">Marchantia polymorpha subsp. ruderalis</name>
    <dbReference type="NCBI Taxonomy" id="1480154"/>
    <lineage>
        <taxon>Eukaryota</taxon>
        <taxon>Viridiplantae</taxon>
        <taxon>Streptophyta</taxon>
        <taxon>Embryophyta</taxon>
        <taxon>Marchantiophyta</taxon>
        <taxon>Marchantiopsida</taxon>
        <taxon>Marchantiidae</taxon>
        <taxon>Marchantiales</taxon>
        <taxon>Marchantiaceae</taxon>
        <taxon>Marchantia</taxon>
    </lineage>
</organism>
<protein>
    <submittedName>
        <fullName evidence="1">Uncharacterized protein</fullName>
    </submittedName>
</protein>
<gene>
    <name evidence="1" type="ORF">AXG93_3506s1140</name>
</gene>
<evidence type="ECO:0000313" key="1">
    <source>
        <dbReference type="EMBL" id="OAE21440.1"/>
    </source>
</evidence>
<sequence length="81" mass="8740">MAIRSLGDRGKDCDLSATQYAETEALGALVPKAGTVISKQHTREVANHKSNSISARYTPPEEKEIGASKYEAITKFSENNG</sequence>